<dbReference type="PANTHER" id="PTHR43749">
    <property type="entry name" value="RNA-SPLICING LIGASE RTCB"/>
    <property type="match status" value="1"/>
</dbReference>
<dbReference type="GO" id="GO:0003909">
    <property type="term" value="F:DNA ligase activity"/>
    <property type="evidence" value="ECO:0007669"/>
    <property type="project" value="TreeGrafter"/>
</dbReference>
<evidence type="ECO:0000256" key="3">
    <source>
        <dbReference type="ARBA" id="ARBA00022723"/>
    </source>
</evidence>
<dbReference type="InterPro" id="IPR001233">
    <property type="entry name" value="RtcB"/>
</dbReference>
<protein>
    <recommendedName>
        <fullName evidence="1">3'-phosphate/5'-hydroxy nucleic acid ligase</fullName>
        <ecNumber evidence="1">6.5.1.8</ecNumber>
    </recommendedName>
</protein>
<evidence type="ECO:0000256" key="7">
    <source>
        <dbReference type="ARBA" id="ARBA00023211"/>
    </source>
</evidence>
<gene>
    <name evidence="12" type="ORF">BE21_47070</name>
</gene>
<comment type="catalytic activity">
    <reaction evidence="8">
        <text>a 3'-end 3'-phospho-ribonucleotide-RNA + a 5'-end dephospho-ribonucleoside-RNA + GTP = a ribonucleotidyl-ribonucleotide-RNA + GMP + diphosphate</text>
        <dbReference type="Rhea" id="RHEA:68076"/>
        <dbReference type="Rhea" id="RHEA-COMP:10463"/>
        <dbReference type="Rhea" id="RHEA-COMP:13936"/>
        <dbReference type="Rhea" id="RHEA-COMP:17355"/>
        <dbReference type="ChEBI" id="CHEBI:33019"/>
        <dbReference type="ChEBI" id="CHEBI:37565"/>
        <dbReference type="ChEBI" id="CHEBI:58115"/>
        <dbReference type="ChEBI" id="CHEBI:83062"/>
        <dbReference type="ChEBI" id="CHEBI:138284"/>
        <dbReference type="ChEBI" id="CHEBI:173118"/>
        <dbReference type="EC" id="6.5.1.8"/>
    </reaction>
</comment>
<dbReference type="GO" id="GO:0005525">
    <property type="term" value="F:GTP binding"/>
    <property type="evidence" value="ECO:0007669"/>
    <property type="project" value="UniProtKB-KW"/>
</dbReference>
<keyword evidence="6 10" id="KW-0342">GTP-binding</keyword>
<evidence type="ECO:0000256" key="4">
    <source>
        <dbReference type="ARBA" id="ARBA00022741"/>
    </source>
</evidence>
<evidence type="ECO:0000256" key="8">
    <source>
        <dbReference type="ARBA" id="ARBA00047746"/>
    </source>
</evidence>
<evidence type="ECO:0000313" key="13">
    <source>
        <dbReference type="Proteomes" id="UP000075502"/>
    </source>
</evidence>
<feature type="binding site" evidence="10">
    <location>
        <begin position="145"/>
        <end position="149"/>
    </location>
    <ligand>
        <name>GMP</name>
        <dbReference type="ChEBI" id="CHEBI:58115"/>
    </ligand>
</feature>
<feature type="binding site" evidence="10">
    <location>
        <begin position="301"/>
        <end position="304"/>
    </location>
    <ligand>
        <name>GMP</name>
        <dbReference type="ChEBI" id="CHEBI:58115"/>
    </ligand>
</feature>
<dbReference type="GO" id="GO:0170057">
    <property type="term" value="F:RNA ligase (GTP) activity"/>
    <property type="evidence" value="ECO:0007669"/>
    <property type="project" value="UniProtKB-EC"/>
</dbReference>
<evidence type="ECO:0000256" key="1">
    <source>
        <dbReference type="ARBA" id="ARBA00012726"/>
    </source>
</evidence>
<feature type="binding site" evidence="11">
    <location>
        <position position="245"/>
    </location>
    <ligand>
        <name>Mn(2+)</name>
        <dbReference type="ChEBI" id="CHEBI:29035"/>
        <label>2</label>
    </ligand>
</feature>
<evidence type="ECO:0000256" key="2">
    <source>
        <dbReference type="ARBA" id="ARBA00022598"/>
    </source>
</evidence>
<keyword evidence="3 11" id="KW-0479">Metal-binding</keyword>
<dbReference type="Gene3D" id="3.90.1860.10">
    <property type="entry name" value="tRNA-splicing ligase RtcB"/>
    <property type="match status" value="1"/>
</dbReference>
<keyword evidence="2" id="KW-0436">Ligase</keyword>
<organism evidence="12 13">
    <name type="scientific">Sorangium cellulosum</name>
    <name type="common">Polyangium cellulosum</name>
    <dbReference type="NCBI Taxonomy" id="56"/>
    <lineage>
        <taxon>Bacteria</taxon>
        <taxon>Pseudomonadati</taxon>
        <taxon>Myxococcota</taxon>
        <taxon>Polyangia</taxon>
        <taxon>Polyangiales</taxon>
        <taxon>Polyangiaceae</taxon>
        <taxon>Sorangium</taxon>
    </lineage>
</organism>
<name>A0A150TIB7_SORCE</name>
<evidence type="ECO:0000256" key="11">
    <source>
        <dbReference type="PIRSR" id="PIRSR601233-3"/>
    </source>
</evidence>
<feature type="binding site" evidence="11">
    <location>
        <position position="146"/>
    </location>
    <ligand>
        <name>Mn(2+)</name>
        <dbReference type="ChEBI" id="CHEBI:29035"/>
        <label>1</label>
    </ligand>
</feature>
<comment type="cofactor">
    <cofactor evidence="11">
        <name>Mn(2+)</name>
        <dbReference type="ChEBI" id="CHEBI:29035"/>
    </cofactor>
    <text evidence="11">Binds 2 manganese ions per subunit.</text>
</comment>
<feature type="binding site" evidence="10">
    <location>
        <position position="373"/>
    </location>
    <ligand>
        <name>GMP</name>
        <dbReference type="ChEBI" id="CHEBI:58115"/>
    </ligand>
</feature>
<dbReference type="GO" id="GO:0042245">
    <property type="term" value="P:RNA repair"/>
    <property type="evidence" value="ECO:0007669"/>
    <property type="project" value="UniProtKB-KW"/>
</dbReference>
<dbReference type="Pfam" id="PF01139">
    <property type="entry name" value="RtcB"/>
    <property type="match status" value="2"/>
</dbReference>
<feature type="active site" description="GMP-histidine intermediate" evidence="9">
    <location>
        <position position="301"/>
    </location>
</feature>
<reference evidence="12 13" key="1">
    <citation type="submission" date="2014-02" db="EMBL/GenBank/DDBJ databases">
        <title>The small core and large imbalanced accessory genome model reveals a collaborative survival strategy of Sorangium cellulosum strains in nature.</title>
        <authorList>
            <person name="Han K."/>
            <person name="Peng R."/>
            <person name="Blom J."/>
            <person name="Li Y.-Z."/>
        </authorList>
    </citation>
    <scope>NUCLEOTIDE SEQUENCE [LARGE SCALE GENOMIC DNA]</scope>
    <source>
        <strain evidence="12 13">So0007-03</strain>
    </source>
</reference>
<feature type="binding site" evidence="10">
    <location>
        <begin position="245"/>
        <end position="246"/>
    </location>
    <ligand>
        <name>GMP</name>
        <dbReference type="ChEBI" id="CHEBI:58115"/>
    </ligand>
</feature>
<dbReference type="EMBL" id="JEME01002407">
    <property type="protein sequence ID" value="KYG04386.1"/>
    <property type="molecule type" value="Genomic_DNA"/>
</dbReference>
<dbReference type="InterPro" id="IPR036025">
    <property type="entry name" value="RtcB-like_sf"/>
</dbReference>
<dbReference type="PANTHER" id="PTHR43749:SF2">
    <property type="entry name" value="RNA-SPLICING LIGASE RTCB"/>
    <property type="match status" value="1"/>
</dbReference>
<keyword evidence="7 11" id="KW-0464">Manganese</keyword>
<feature type="binding site" evidence="11">
    <location>
        <position position="65"/>
    </location>
    <ligand>
        <name>Mn(2+)</name>
        <dbReference type="ChEBI" id="CHEBI:29035"/>
        <label>1</label>
    </ligand>
</feature>
<evidence type="ECO:0000256" key="5">
    <source>
        <dbReference type="ARBA" id="ARBA00022800"/>
    </source>
</evidence>
<dbReference type="EC" id="6.5.1.8" evidence="1"/>
<dbReference type="AlphaFoldDB" id="A0A150TIB7"/>
<accession>A0A150TIB7</accession>
<dbReference type="Proteomes" id="UP000075502">
    <property type="component" value="Unassembled WGS sequence"/>
</dbReference>
<evidence type="ECO:0000256" key="10">
    <source>
        <dbReference type="PIRSR" id="PIRSR601233-2"/>
    </source>
</evidence>
<feature type="binding site" evidence="10">
    <location>
        <begin position="277"/>
        <end position="280"/>
    </location>
    <ligand>
        <name>GMP</name>
        <dbReference type="ChEBI" id="CHEBI:58115"/>
    </ligand>
</feature>
<keyword evidence="4 10" id="KW-0547">Nucleotide-binding</keyword>
<sequence>MSARIAAWLPDGAGAALDASLARLARTEDVAHVAVMPDAHVADDVCVGTVTATTRRLLPAAVGGDIGCGMVALRLRADADLLADRDRAARLLSGLCRRVPHVLHPAAGAPPLPDDLAEARLGAPRLEAMKRREGRMELGTLGRGNHFLEVQRDEEGALWLLLHSGSRAMGPAIREHHEALAARDPSGVRFLEADSEAGRAYLADAAWAASYARASRARMAAEAAGLFAELFGVEVDAPSRIEVDHNHVRRETHGGRALWVHRKGAMGLREGELGVVPGSMGSPSFHVAGRDHPDALGSSAHGAGRALPRGEARRRIGARQLLREAEGVWFDHRLADRLRDEAPSAYKDIGAVMRAQRALVRVVRRLRPVLVYKAP</sequence>
<dbReference type="GO" id="GO:0006396">
    <property type="term" value="P:RNA processing"/>
    <property type="evidence" value="ECO:0007669"/>
    <property type="project" value="InterPro"/>
</dbReference>
<evidence type="ECO:0000256" key="6">
    <source>
        <dbReference type="ARBA" id="ARBA00023134"/>
    </source>
</evidence>
<dbReference type="SUPFAM" id="SSF103365">
    <property type="entry name" value="Hypothetical protein PH1602"/>
    <property type="match status" value="1"/>
</dbReference>
<evidence type="ECO:0000313" key="12">
    <source>
        <dbReference type="EMBL" id="KYG04386.1"/>
    </source>
</evidence>
<evidence type="ECO:0000256" key="9">
    <source>
        <dbReference type="PIRSR" id="PIRSR601233-1"/>
    </source>
</evidence>
<dbReference type="GO" id="GO:0006281">
    <property type="term" value="P:DNA repair"/>
    <property type="evidence" value="ECO:0007669"/>
    <property type="project" value="TreeGrafter"/>
</dbReference>
<feature type="binding site" evidence="11">
    <location>
        <position position="163"/>
    </location>
    <ligand>
        <name>Mn(2+)</name>
        <dbReference type="ChEBI" id="CHEBI:29035"/>
        <label>2</label>
    </ligand>
</feature>
<proteinExistence type="predicted"/>
<dbReference type="InterPro" id="IPR052915">
    <property type="entry name" value="RtcB-like"/>
</dbReference>
<feature type="binding site" evidence="10">
    <location>
        <position position="284"/>
    </location>
    <ligand>
        <name>GMP</name>
        <dbReference type="ChEBI" id="CHEBI:58115"/>
    </ligand>
</feature>
<comment type="caution">
    <text evidence="12">The sequence shown here is derived from an EMBL/GenBank/DDBJ whole genome shotgun (WGS) entry which is preliminary data.</text>
</comment>
<dbReference type="GO" id="GO:0030145">
    <property type="term" value="F:manganese ion binding"/>
    <property type="evidence" value="ECO:0007669"/>
    <property type="project" value="TreeGrafter"/>
</dbReference>
<keyword evidence="5" id="KW-0692">RNA repair</keyword>